<evidence type="ECO:0000256" key="2">
    <source>
        <dbReference type="ARBA" id="ARBA00023015"/>
    </source>
</evidence>
<accession>A0A179T3Z2</accession>
<evidence type="ECO:0000313" key="6">
    <source>
        <dbReference type="EMBL" id="OAS88461.1"/>
    </source>
</evidence>
<feature type="domain" description="HTH gntR-type" evidence="5">
    <location>
        <begin position="2"/>
        <end position="70"/>
    </location>
</feature>
<dbReference type="Gene3D" id="3.40.50.2300">
    <property type="match status" value="2"/>
</dbReference>
<evidence type="ECO:0000313" key="7">
    <source>
        <dbReference type="Proteomes" id="UP000078534"/>
    </source>
</evidence>
<dbReference type="PANTHER" id="PTHR30146">
    <property type="entry name" value="LACI-RELATED TRANSCRIPTIONAL REPRESSOR"/>
    <property type="match status" value="1"/>
</dbReference>
<dbReference type="RefSeq" id="WP_066326987.1">
    <property type="nucleotide sequence ID" value="NZ_LWSG01000003.1"/>
</dbReference>
<evidence type="ECO:0000256" key="4">
    <source>
        <dbReference type="ARBA" id="ARBA00023163"/>
    </source>
</evidence>
<dbReference type="CDD" id="cd06267">
    <property type="entry name" value="PBP1_LacI_sugar_binding-like"/>
    <property type="match status" value="1"/>
</dbReference>
<dbReference type="EMBL" id="LWSG01000003">
    <property type="protein sequence ID" value="OAS88461.1"/>
    <property type="molecule type" value="Genomic_DNA"/>
</dbReference>
<evidence type="ECO:0000256" key="1">
    <source>
        <dbReference type="ARBA" id="ARBA00022491"/>
    </source>
</evidence>
<dbReference type="PANTHER" id="PTHR30146:SF95">
    <property type="entry name" value="RIBOSE OPERON REPRESSOR"/>
    <property type="match status" value="1"/>
</dbReference>
<dbReference type="Pfam" id="PF00392">
    <property type="entry name" value="GntR"/>
    <property type="match status" value="1"/>
</dbReference>
<keyword evidence="3" id="KW-0238">DNA-binding</keyword>
<protein>
    <recommendedName>
        <fullName evidence="5">HTH gntR-type domain-containing protein</fullName>
    </recommendedName>
</protein>
<dbReference type="InterPro" id="IPR036390">
    <property type="entry name" value="WH_DNA-bd_sf"/>
</dbReference>
<dbReference type="CDD" id="cd07377">
    <property type="entry name" value="WHTH_GntR"/>
    <property type="match status" value="1"/>
</dbReference>
<proteinExistence type="predicted"/>
<evidence type="ECO:0000259" key="5">
    <source>
        <dbReference type="PROSITE" id="PS50949"/>
    </source>
</evidence>
<dbReference type="SUPFAM" id="SSF53822">
    <property type="entry name" value="Periplasmic binding protein-like I"/>
    <property type="match status" value="1"/>
</dbReference>
<comment type="caution">
    <text evidence="6">The sequence shown here is derived from an EMBL/GenBank/DDBJ whole genome shotgun (WGS) entry which is preliminary data.</text>
</comment>
<dbReference type="AlphaFoldDB" id="A0A179T3Z2"/>
<sequence length="391" mass="43657">MSQLYKKIYLDLLEDIKNGILKTGDKIPSENELAEKFNVSRITTKKALDMLAQRNIIERYRGKGSYVSDINNATINSTVDNINNPFLVDSNSKQDLVGFILPGFGNDYGPKLLDSIEKRCSKLNFSMVMKQTLGIPELEEKAISSLVNLGVNGLIICPSPGKHYNNALLRLVIENYPLVLVDRYLTGIPSSSVCINNKQAAVELTNYVLELGHEHIAYLSPATGGTSSLEDRLMGFHVAIAEKGVRIKPDTILLDIKSTLKNSSNSNLKKLKINDKDRNDICKLIEDNPEITAFITSEYLVAVLLYEVLESLGKKVPEDYSIACFDSPTDLIDEPFFTHVFQDEEKMGYNAVDILINHIQENDMTPIHSEVGFKIIKGRSTQSKIKNAKII</sequence>
<organism evidence="6 7">
    <name type="scientific">Metabacillus litoralis</name>
    <dbReference type="NCBI Taxonomy" id="152268"/>
    <lineage>
        <taxon>Bacteria</taxon>
        <taxon>Bacillati</taxon>
        <taxon>Bacillota</taxon>
        <taxon>Bacilli</taxon>
        <taxon>Bacillales</taxon>
        <taxon>Bacillaceae</taxon>
        <taxon>Metabacillus</taxon>
    </lineage>
</organism>
<dbReference type="GO" id="GO:0003700">
    <property type="term" value="F:DNA-binding transcription factor activity"/>
    <property type="evidence" value="ECO:0007669"/>
    <property type="project" value="InterPro"/>
</dbReference>
<keyword evidence="1" id="KW-0678">Repressor</keyword>
<dbReference type="GO" id="GO:0000976">
    <property type="term" value="F:transcription cis-regulatory region binding"/>
    <property type="evidence" value="ECO:0007669"/>
    <property type="project" value="TreeGrafter"/>
</dbReference>
<dbReference type="SUPFAM" id="SSF46785">
    <property type="entry name" value="Winged helix' DNA-binding domain"/>
    <property type="match status" value="1"/>
</dbReference>
<keyword evidence="2" id="KW-0805">Transcription regulation</keyword>
<dbReference type="Pfam" id="PF13377">
    <property type="entry name" value="Peripla_BP_3"/>
    <property type="match status" value="1"/>
</dbReference>
<gene>
    <name evidence="6" type="ORF">A6K24_15500</name>
</gene>
<keyword evidence="7" id="KW-1185">Reference proteome</keyword>
<dbReference type="InterPro" id="IPR000524">
    <property type="entry name" value="Tscrpt_reg_HTH_GntR"/>
</dbReference>
<dbReference type="InterPro" id="IPR036388">
    <property type="entry name" value="WH-like_DNA-bd_sf"/>
</dbReference>
<dbReference type="PRINTS" id="PR00035">
    <property type="entry name" value="HTHGNTR"/>
</dbReference>
<reference evidence="7" key="1">
    <citation type="submission" date="2016-04" db="EMBL/GenBank/DDBJ databases">
        <authorList>
            <person name="Lyu Z."/>
            <person name="Lyu W."/>
        </authorList>
    </citation>
    <scope>NUCLEOTIDE SEQUENCE [LARGE SCALE GENOMIC DNA]</scope>
    <source>
        <strain evidence="7">C44</strain>
    </source>
</reference>
<dbReference type="PROSITE" id="PS50949">
    <property type="entry name" value="HTH_GNTR"/>
    <property type="match status" value="1"/>
</dbReference>
<dbReference type="STRING" id="152268.A6K24_15500"/>
<keyword evidence="4" id="KW-0804">Transcription</keyword>
<dbReference type="InterPro" id="IPR046335">
    <property type="entry name" value="LacI/GalR-like_sensor"/>
</dbReference>
<dbReference type="InterPro" id="IPR028082">
    <property type="entry name" value="Peripla_BP_I"/>
</dbReference>
<dbReference type="Gene3D" id="1.10.10.10">
    <property type="entry name" value="Winged helix-like DNA-binding domain superfamily/Winged helix DNA-binding domain"/>
    <property type="match status" value="1"/>
</dbReference>
<name>A0A179T3Z2_9BACI</name>
<dbReference type="SMART" id="SM00345">
    <property type="entry name" value="HTH_GNTR"/>
    <property type="match status" value="1"/>
</dbReference>
<dbReference type="Proteomes" id="UP000078534">
    <property type="component" value="Unassembled WGS sequence"/>
</dbReference>
<evidence type="ECO:0000256" key="3">
    <source>
        <dbReference type="ARBA" id="ARBA00023125"/>
    </source>
</evidence>